<evidence type="ECO:0000256" key="2">
    <source>
        <dbReference type="ARBA" id="ARBA00022801"/>
    </source>
</evidence>
<dbReference type="Proteomes" id="UP000054549">
    <property type="component" value="Unassembled WGS sequence"/>
</dbReference>
<dbReference type="EMBL" id="KN818230">
    <property type="protein sequence ID" value="KIL67930.1"/>
    <property type="molecule type" value="Genomic_DNA"/>
</dbReference>
<keyword evidence="1 5" id="KW-0540">Nuclease</keyword>
<dbReference type="Pfam" id="PF09749">
    <property type="entry name" value="HVSL"/>
    <property type="match status" value="1"/>
</dbReference>
<evidence type="ECO:0000256" key="1">
    <source>
        <dbReference type="ARBA" id="ARBA00022722"/>
    </source>
</evidence>
<dbReference type="STRING" id="946122.A0A0C2SWS4"/>
<dbReference type="GO" id="GO:0034477">
    <property type="term" value="P:U6 snRNA 3'-end processing"/>
    <property type="evidence" value="ECO:0007669"/>
    <property type="project" value="UniProtKB-UniRule"/>
</dbReference>
<protein>
    <recommendedName>
        <fullName evidence="5">U6 snRNA phosphodiesterase</fullName>
        <ecNumber evidence="5">3.1.4.-</ecNumber>
    </recommendedName>
</protein>
<dbReference type="HAMAP" id="MF_03040">
    <property type="entry name" value="USB1"/>
    <property type="match status" value="1"/>
</dbReference>
<feature type="region of interest" description="Disordered" evidence="6">
    <location>
        <begin position="236"/>
        <end position="257"/>
    </location>
</feature>
<comment type="similarity">
    <text evidence="5">Belongs to the 2H phosphoesterase superfamily. USB1 family.</text>
</comment>
<keyword evidence="2 5" id="KW-0378">Hydrolase</keyword>
<comment type="function">
    <text evidence="5">Phosphodiesterase responsible for the U6 snRNA 3' end processing. Acts as an exoribonuclease (RNase) responsible for trimming the poly(U) tract of the last nucleotides in the pre-U6 snRNA molecule, leading to the formation of mature U6 snRNA.</text>
</comment>
<dbReference type="FunCoup" id="A0A0C2SWS4">
    <property type="interactions" value="183"/>
</dbReference>
<accession>A0A0C2SWS4</accession>
<keyword evidence="8" id="KW-1185">Reference proteome</keyword>
<dbReference type="InterPro" id="IPR027521">
    <property type="entry name" value="Usb1"/>
</dbReference>
<dbReference type="PANTHER" id="PTHR13522">
    <property type="entry name" value="U6 SNRNA PHOSPHODIESTERASE 1"/>
    <property type="match status" value="1"/>
</dbReference>
<dbReference type="InParanoid" id="A0A0C2SWS4"/>
<sequence length="306" mass="34556">MKRASLSLVEYDASDEEETQDPAPPPKKRKLPPLSTSLKVPAPIDNPALHQGRVRTHPHVDGQYAAHVYLSLRLKPRNAIYQLLREVISDAKKSVPALQEICKLDEENNGFCKNTELHISLSRPVYLRAHQREDFKREVMQIVKRHKPFPVSFAKFSELVNDEQTRTFLTMEIGAGHHELQSIAVALTPILRSLRQKEYYENPRFHASVAWALLDRGSPQLHVAGTQAEESIFAVEPPDSNAPYPPAHGPGSEDSFPSVPHFPIDLVSRLNELYGEQLISTKVGLFDAEHITVKIGRDTFLWRMVG</sequence>
<keyword evidence="3" id="KW-0456">Lyase</keyword>
<dbReference type="GO" id="GO:0016829">
    <property type="term" value="F:lyase activity"/>
    <property type="evidence" value="ECO:0007669"/>
    <property type="project" value="UniProtKB-KW"/>
</dbReference>
<dbReference type="EC" id="3.1.4.-" evidence="5"/>
<feature type="region of interest" description="Disordered" evidence="6">
    <location>
        <begin position="1"/>
        <end position="40"/>
    </location>
</feature>
<gene>
    <name evidence="5" type="primary">USB1</name>
    <name evidence="7" type="ORF">M378DRAFT_101656</name>
</gene>
<feature type="active site" description="Proton donor/acceptor" evidence="5">
    <location>
        <position position="118"/>
    </location>
</feature>
<dbReference type="GO" id="GO:1990838">
    <property type="term" value="F:poly(U)-specific exoribonuclease activity, producing 3' uridine cyclic phosphate ends"/>
    <property type="evidence" value="ECO:0007669"/>
    <property type="project" value="UniProtKB-UniRule"/>
</dbReference>
<dbReference type="Gene3D" id="3.90.1140.10">
    <property type="entry name" value="Cyclic phosphodiesterase"/>
    <property type="match status" value="1"/>
</dbReference>
<reference evidence="7 8" key="1">
    <citation type="submission" date="2014-04" db="EMBL/GenBank/DDBJ databases">
        <title>Evolutionary Origins and Diversification of the Mycorrhizal Mutualists.</title>
        <authorList>
            <consortium name="DOE Joint Genome Institute"/>
            <consortium name="Mycorrhizal Genomics Consortium"/>
            <person name="Kohler A."/>
            <person name="Kuo A."/>
            <person name="Nagy L.G."/>
            <person name="Floudas D."/>
            <person name="Copeland A."/>
            <person name="Barry K.W."/>
            <person name="Cichocki N."/>
            <person name="Veneault-Fourrey C."/>
            <person name="LaButti K."/>
            <person name="Lindquist E.A."/>
            <person name="Lipzen A."/>
            <person name="Lundell T."/>
            <person name="Morin E."/>
            <person name="Murat C."/>
            <person name="Riley R."/>
            <person name="Ohm R."/>
            <person name="Sun H."/>
            <person name="Tunlid A."/>
            <person name="Henrissat B."/>
            <person name="Grigoriev I.V."/>
            <person name="Hibbett D.S."/>
            <person name="Martin F."/>
        </authorList>
    </citation>
    <scope>NUCLEOTIDE SEQUENCE [LARGE SCALE GENOMIC DNA]</scope>
    <source>
        <strain evidence="7 8">Koide BX008</strain>
    </source>
</reference>
<evidence type="ECO:0000313" key="7">
    <source>
        <dbReference type="EMBL" id="KIL67930.1"/>
    </source>
</evidence>
<evidence type="ECO:0000256" key="3">
    <source>
        <dbReference type="ARBA" id="ARBA00023239"/>
    </source>
</evidence>
<comment type="subcellular location">
    <subcellularLocation>
        <location evidence="5">Nucleus</location>
    </subcellularLocation>
</comment>
<dbReference type="AlphaFoldDB" id="A0A0C2SWS4"/>
<dbReference type="GO" id="GO:0005634">
    <property type="term" value="C:nucleus"/>
    <property type="evidence" value="ECO:0007669"/>
    <property type="project" value="UniProtKB-SubCell"/>
</dbReference>
<evidence type="ECO:0000256" key="5">
    <source>
        <dbReference type="HAMAP-Rule" id="MF_03040"/>
    </source>
</evidence>
<evidence type="ECO:0000256" key="4">
    <source>
        <dbReference type="ARBA" id="ARBA00023242"/>
    </source>
</evidence>
<proteinExistence type="inferred from homology"/>
<dbReference type="OrthoDB" id="49151at2759"/>
<evidence type="ECO:0000313" key="8">
    <source>
        <dbReference type="Proteomes" id="UP000054549"/>
    </source>
</evidence>
<feature type="active site" description="Proton donor/acceptor" evidence="5">
    <location>
        <position position="206"/>
    </location>
</feature>
<dbReference type="HOGENOM" id="CLU_057212_1_0_1"/>
<organism evidence="7 8">
    <name type="scientific">Amanita muscaria (strain Koide BX008)</name>
    <dbReference type="NCBI Taxonomy" id="946122"/>
    <lineage>
        <taxon>Eukaryota</taxon>
        <taxon>Fungi</taxon>
        <taxon>Dikarya</taxon>
        <taxon>Basidiomycota</taxon>
        <taxon>Agaricomycotina</taxon>
        <taxon>Agaricomycetes</taxon>
        <taxon>Agaricomycetidae</taxon>
        <taxon>Agaricales</taxon>
        <taxon>Pluteineae</taxon>
        <taxon>Amanitaceae</taxon>
        <taxon>Amanita</taxon>
    </lineage>
</organism>
<evidence type="ECO:0000256" key="6">
    <source>
        <dbReference type="SAM" id="MobiDB-lite"/>
    </source>
</evidence>
<dbReference type="PANTHER" id="PTHR13522:SF3">
    <property type="entry name" value="U6 SNRNA PHOSPHODIESTERASE 1"/>
    <property type="match status" value="1"/>
</dbReference>
<keyword evidence="4 5" id="KW-0539">Nucleus</keyword>
<name>A0A0C2SWS4_AMAMK</name>